<evidence type="ECO:0000256" key="1">
    <source>
        <dbReference type="SAM" id="Phobius"/>
    </source>
</evidence>
<reference evidence="2" key="2">
    <citation type="journal article" date="2020" name="Nat. Commun.">
        <title>Large-scale genome sequencing of mycorrhizal fungi provides insights into the early evolution of symbiotic traits.</title>
        <authorList>
            <person name="Miyauchi S."/>
            <person name="Kiss E."/>
            <person name="Kuo A."/>
            <person name="Drula E."/>
            <person name="Kohler A."/>
            <person name="Sanchez-Garcia M."/>
            <person name="Morin E."/>
            <person name="Andreopoulos B."/>
            <person name="Barry K.W."/>
            <person name="Bonito G."/>
            <person name="Buee M."/>
            <person name="Carver A."/>
            <person name="Chen C."/>
            <person name="Cichocki N."/>
            <person name="Clum A."/>
            <person name="Culley D."/>
            <person name="Crous P.W."/>
            <person name="Fauchery L."/>
            <person name="Girlanda M."/>
            <person name="Hayes R.D."/>
            <person name="Keri Z."/>
            <person name="LaButti K."/>
            <person name="Lipzen A."/>
            <person name="Lombard V."/>
            <person name="Magnuson J."/>
            <person name="Maillard F."/>
            <person name="Murat C."/>
            <person name="Nolan M."/>
            <person name="Ohm R.A."/>
            <person name="Pangilinan J."/>
            <person name="Pereira M.F."/>
            <person name="Perotto S."/>
            <person name="Peter M."/>
            <person name="Pfister S."/>
            <person name="Riley R."/>
            <person name="Sitrit Y."/>
            <person name="Stielow J.B."/>
            <person name="Szollosi G."/>
            <person name="Zifcakova L."/>
            <person name="Stursova M."/>
            <person name="Spatafora J.W."/>
            <person name="Tedersoo L."/>
            <person name="Vaario L.M."/>
            <person name="Yamada A."/>
            <person name="Yan M."/>
            <person name="Wang P."/>
            <person name="Xu J."/>
            <person name="Bruns T."/>
            <person name="Baldrian P."/>
            <person name="Vilgalys R."/>
            <person name="Dunand C."/>
            <person name="Henrissat B."/>
            <person name="Grigoriev I.V."/>
            <person name="Hibbett D."/>
            <person name="Nagy L.G."/>
            <person name="Martin F.M."/>
        </authorList>
    </citation>
    <scope>NUCLEOTIDE SEQUENCE</scope>
    <source>
        <strain evidence="2">BED1</strain>
    </source>
</reference>
<comment type="caution">
    <text evidence="2">The sequence shown here is derived from an EMBL/GenBank/DDBJ whole genome shotgun (WGS) entry which is preliminary data.</text>
</comment>
<protein>
    <submittedName>
        <fullName evidence="2">Uncharacterized protein</fullName>
    </submittedName>
</protein>
<dbReference type="EMBL" id="WHUW01000009">
    <property type="protein sequence ID" value="KAF8442095.1"/>
    <property type="molecule type" value="Genomic_DNA"/>
</dbReference>
<gene>
    <name evidence="2" type="ORF">L210DRAFT_396557</name>
</gene>
<feature type="transmembrane region" description="Helical" evidence="1">
    <location>
        <begin position="31"/>
        <end position="50"/>
    </location>
</feature>
<dbReference type="AlphaFoldDB" id="A0AAD4BXV2"/>
<reference evidence="2" key="1">
    <citation type="submission" date="2019-10" db="EMBL/GenBank/DDBJ databases">
        <authorList>
            <consortium name="DOE Joint Genome Institute"/>
            <person name="Kuo A."/>
            <person name="Miyauchi S."/>
            <person name="Kiss E."/>
            <person name="Drula E."/>
            <person name="Kohler A."/>
            <person name="Sanchez-Garcia M."/>
            <person name="Andreopoulos B."/>
            <person name="Barry K.W."/>
            <person name="Bonito G."/>
            <person name="Buee M."/>
            <person name="Carver A."/>
            <person name="Chen C."/>
            <person name="Cichocki N."/>
            <person name="Clum A."/>
            <person name="Culley D."/>
            <person name="Crous P.W."/>
            <person name="Fauchery L."/>
            <person name="Girlanda M."/>
            <person name="Hayes R."/>
            <person name="Keri Z."/>
            <person name="LaButti K."/>
            <person name="Lipzen A."/>
            <person name="Lombard V."/>
            <person name="Magnuson J."/>
            <person name="Maillard F."/>
            <person name="Morin E."/>
            <person name="Murat C."/>
            <person name="Nolan M."/>
            <person name="Ohm R."/>
            <person name="Pangilinan J."/>
            <person name="Pereira M."/>
            <person name="Perotto S."/>
            <person name="Peter M."/>
            <person name="Riley R."/>
            <person name="Sitrit Y."/>
            <person name="Stielow B."/>
            <person name="Szollosi G."/>
            <person name="Zifcakova L."/>
            <person name="Stursova M."/>
            <person name="Spatafora J.W."/>
            <person name="Tedersoo L."/>
            <person name="Vaario L.-M."/>
            <person name="Yamada A."/>
            <person name="Yan M."/>
            <person name="Wang P."/>
            <person name="Xu J."/>
            <person name="Bruns T."/>
            <person name="Baldrian P."/>
            <person name="Vilgalys R."/>
            <person name="Henrissat B."/>
            <person name="Grigoriev I.V."/>
            <person name="Hibbett D."/>
            <person name="Nagy L.G."/>
            <person name="Martin F.M."/>
        </authorList>
    </citation>
    <scope>NUCLEOTIDE SEQUENCE</scope>
    <source>
        <strain evidence="2">BED1</strain>
    </source>
</reference>
<organism evidence="2 3">
    <name type="scientific">Boletus edulis BED1</name>
    <dbReference type="NCBI Taxonomy" id="1328754"/>
    <lineage>
        <taxon>Eukaryota</taxon>
        <taxon>Fungi</taxon>
        <taxon>Dikarya</taxon>
        <taxon>Basidiomycota</taxon>
        <taxon>Agaricomycotina</taxon>
        <taxon>Agaricomycetes</taxon>
        <taxon>Agaricomycetidae</taxon>
        <taxon>Boletales</taxon>
        <taxon>Boletineae</taxon>
        <taxon>Boletaceae</taxon>
        <taxon>Boletoideae</taxon>
        <taxon>Boletus</taxon>
    </lineage>
</organism>
<accession>A0AAD4BXV2</accession>
<keyword evidence="1" id="KW-0812">Transmembrane</keyword>
<evidence type="ECO:0000313" key="2">
    <source>
        <dbReference type="EMBL" id="KAF8442095.1"/>
    </source>
</evidence>
<proteinExistence type="predicted"/>
<keyword evidence="1" id="KW-0472">Membrane</keyword>
<sequence length="131" mass="14381">MANTICTTSPTTTIMLIHFTGSLILMSYETLDCIGIVHALLTVLFAYVLAQDNQLSISETTVVFELAVHSHVVKGMPVGIGKLWGIMVMVVILVVTGRRSCVQQMEATVALLVSQTVTRHGYPMVLALRYW</sequence>
<name>A0AAD4BXV2_BOLED</name>
<keyword evidence="1" id="KW-1133">Transmembrane helix</keyword>
<evidence type="ECO:0000313" key="3">
    <source>
        <dbReference type="Proteomes" id="UP001194468"/>
    </source>
</evidence>
<feature type="transmembrane region" description="Helical" evidence="1">
    <location>
        <begin position="76"/>
        <end position="95"/>
    </location>
</feature>
<keyword evidence="3" id="KW-1185">Reference proteome</keyword>
<dbReference type="Proteomes" id="UP001194468">
    <property type="component" value="Unassembled WGS sequence"/>
</dbReference>